<evidence type="ECO:0000256" key="1">
    <source>
        <dbReference type="ARBA" id="ARBA00022679"/>
    </source>
</evidence>
<dbReference type="InterPro" id="IPR050317">
    <property type="entry name" value="Plant_Fungal_Acyltransferase"/>
</dbReference>
<dbReference type="Proteomes" id="UP001305414">
    <property type="component" value="Unassembled WGS sequence"/>
</dbReference>
<sequence>MPCFRDMAVTDDTPVRIAKRVFPADRSKNITITPLSILDATVVRFTDCGAIWFYDKADGVNANDLGTFERLESALSETLSEYPHFTGQLRWATKEDVKDSCNPRHFGRPVVTYGSERDPGMELIRVKYGRELDAIVPTMLERSTSKKIWDISSIRQSDFLPSTQLAFSKITEYADLPVAAAQLTAFKCGGFAVGIRITHCLSDAICLLHFIHTWAERSRWLHHTPKTAETSPALSALFNPGLLDAHANLGPGATEPDTGRLSRALGLPMHRFDWWATDEPGYPSWATATTKATVPTAAELAQVELSPSTAPPWATWDPSAAVDSMQIRFSRAEVERMKVAAMKSLLDDFKDQAVSRQDALLAHLWVLVNRARRLENLPEQVYLDISLGIRNRVSPPLPDSFVGSPLLLAYTNKTGAQAAASTIGAAAGAIRKTVSLFTPQAVSDHLYASAHEVSPQRLWQAFLGSRHLLVTSWARSRAYEVNFHGTGVARYVQTQMPFLDGVLQLMDIADTGDFDVNLSLDKGAMERLLSDPMLRAYDKV</sequence>
<keyword evidence="1" id="KW-0808">Transferase</keyword>
<organism evidence="2 3">
    <name type="scientific">Xylaria bambusicola</name>
    <dbReference type="NCBI Taxonomy" id="326684"/>
    <lineage>
        <taxon>Eukaryota</taxon>
        <taxon>Fungi</taxon>
        <taxon>Dikarya</taxon>
        <taxon>Ascomycota</taxon>
        <taxon>Pezizomycotina</taxon>
        <taxon>Sordariomycetes</taxon>
        <taxon>Xylariomycetidae</taxon>
        <taxon>Xylariales</taxon>
        <taxon>Xylariaceae</taxon>
        <taxon>Xylaria</taxon>
    </lineage>
</organism>
<name>A0AAN7V183_9PEZI</name>
<gene>
    <name evidence="2" type="ORF">RRF57_013028</name>
</gene>
<dbReference type="PANTHER" id="PTHR31642:SF310">
    <property type="entry name" value="FATTY ALCOHOL:CAFFEOYL-COA ACYLTRANSFERASE"/>
    <property type="match status" value="1"/>
</dbReference>
<dbReference type="InterPro" id="IPR023213">
    <property type="entry name" value="CAT-like_dom_sf"/>
</dbReference>
<dbReference type="GO" id="GO:0016747">
    <property type="term" value="F:acyltransferase activity, transferring groups other than amino-acyl groups"/>
    <property type="evidence" value="ECO:0007669"/>
    <property type="project" value="TreeGrafter"/>
</dbReference>
<keyword evidence="3" id="KW-1185">Reference proteome</keyword>
<dbReference type="Gene3D" id="3.30.559.10">
    <property type="entry name" value="Chloramphenicol acetyltransferase-like domain"/>
    <property type="match status" value="2"/>
</dbReference>
<comment type="caution">
    <text evidence="2">The sequence shown here is derived from an EMBL/GenBank/DDBJ whole genome shotgun (WGS) entry which is preliminary data.</text>
</comment>
<dbReference type="AlphaFoldDB" id="A0AAN7V183"/>
<accession>A0AAN7V183</accession>
<dbReference type="PANTHER" id="PTHR31642">
    <property type="entry name" value="TRICHOTHECENE 3-O-ACETYLTRANSFERASE"/>
    <property type="match status" value="1"/>
</dbReference>
<evidence type="ECO:0000313" key="3">
    <source>
        <dbReference type="Proteomes" id="UP001305414"/>
    </source>
</evidence>
<proteinExistence type="predicted"/>
<protein>
    <recommendedName>
        <fullName evidence="4">Transferase family protein</fullName>
    </recommendedName>
</protein>
<evidence type="ECO:0000313" key="2">
    <source>
        <dbReference type="EMBL" id="KAK5637316.1"/>
    </source>
</evidence>
<dbReference type="EMBL" id="JAWHQM010000108">
    <property type="protein sequence ID" value="KAK5637316.1"/>
    <property type="molecule type" value="Genomic_DNA"/>
</dbReference>
<reference evidence="2 3" key="1">
    <citation type="submission" date="2023-10" db="EMBL/GenBank/DDBJ databases">
        <title>Draft genome sequence of Xylaria bambusicola isolate GMP-LS, the root and basal stem rot pathogen of sugarcane in Indonesia.</title>
        <authorList>
            <person name="Selvaraj P."/>
            <person name="Muralishankar V."/>
            <person name="Muruganantham S."/>
            <person name="Sp S."/>
            <person name="Haryani S."/>
            <person name="Lau K.J.X."/>
            <person name="Naqvi N.I."/>
        </authorList>
    </citation>
    <scope>NUCLEOTIDE SEQUENCE [LARGE SCALE GENOMIC DNA]</scope>
    <source>
        <strain evidence="2">GMP-LS</strain>
    </source>
</reference>
<evidence type="ECO:0008006" key="4">
    <source>
        <dbReference type="Google" id="ProtNLM"/>
    </source>
</evidence>
<dbReference type="Pfam" id="PF02458">
    <property type="entry name" value="Transferase"/>
    <property type="match status" value="3"/>
</dbReference>